<dbReference type="GO" id="GO:0032259">
    <property type="term" value="P:methylation"/>
    <property type="evidence" value="ECO:0007669"/>
    <property type="project" value="UniProtKB-KW"/>
</dbReference>
<dbReference type="Proteomes" id="UP001172687">
    <property type="component" value="Unassembled WGS sequence"/>
</dbReference>
<evidence type="ECO:0000259" key="2">
    <source>
        <dbReference type="Pfam" id="PF08241"/>
    </source>
</evidence>
<proteinExistence type="predicted"/>
<dbReference type="Gene3D" id="3.40.50.150">
    <property type="entry name" value="Vaccinia Virus protein VP39"/>
    <property type="match status" value="1"/>
</dbReference>
<keyword evidence="3" id="KW-0489">Methyltransferase</keyword>
<comment type="caution">
    <text evidence="3">The sequence shown here is derived from an EMBL/GenBank/DDBJ whole genome shotgun (WGS) entry which is preliminary data.</text>
</comment>
<dbReference type="SUPFAM" id="SSF53335">
    <property type="entry name" value="S-adenosyl-L-methionine-dependent methyltransferases"/>
    <property type="match status" value="1"/>
</dbReference>
<sequence>MTDPDQIKACCAAVYSTDAVGALLGETYHPGGRQLTRRLADRLRLQPGDRVVDVASGPGATAQLLALEYGVQVDGVDLAEVVVHRARQRVIDAGVADRVRFHVGEAEHLPLPDCSADAVISECAFCTFPDKLSAATEFARVLRPGARLGLADVITSCAGLPRELSTAAAWVACIADARPPEFYRTVLSDAGLHTLVVERCDDALSRMVDDIESRIRLMQTVRAFDALGVEVDRVLDYTRLARQAVTDGLLGYALVVAEKR</sequence>
<dbReference type="EMBL" id="JAUHTC010000030">
    <property type="protein sequence ID" value="MDN4517448.1"/>
    <property type="molecule type" value="Genomic_DNA"/>
</dbReference>
<dbReference type="GO" id="GO:0008168">
    <property type="term" value="F:methyltransferase activity"/>
    <property type="evidence" value="ECO:0007669"/>
    <property type="project" value="UniProtKB-KW"/>
</dbReference>
<dbReference type="Pfam" id="PF08241">
    <property type="entry name" value="Methyltransf_11"/>
    <property type="match status" value="1"/>
</dbReference>
<gene>
    <name evidence="3" type="ORF">QYF68_06360</name>
</gene>
<dbReference type="PANTHER" id="PTHR44068:SF11">
    <property type="entry name" value="GERANYL DIPHOSPHATE 2-C-METHYLTRANSFERASE"/>
    <property type="match status" value="1"/>
</dbReference>
<evidence type="ECO:0000313" key="3">
    <source>
        <dbReference type="EMBL" id="MDN4517448.1"/>
    </source>
</evidence>
<dbReference type="InterPro" id="IPR029063">
    <property type="entry name" value="SAM-dependent_MTases_sf"/>
</dbReference>
<reference evidence="3" key="1">
    <citation type="submission" date="2023-07" db="EMBL/GenBank/DDBJ databases">
        <title>Degradation of tert-butanol by M. austroafricanum TBA100.</title>
        <authorList>
            <person name="Helbich S."/>
            <person name="Vainshtein Y."/>
        </authorList>
    </citation>
    <scope>NUCLEOTIDE SEQUENCE</scope>
    <source>
        <strain evidence="3">TBA100</strain>
    </source>
</reference>
<name>A0ABT8H9K8_MYCAO</name>
<keyword evidence="4" id="KW-1185">Reference proteome</keyword>
<evidence type="ECO:0000256" key="1">
    <source>
        <dbReference type="ARBA" id="ARBA00022679"/>
    </source>
</evidence>
<protein>
    <submittedName>
        <fullName evidence="3">Methyltransferase domain-containing protein</fullName>
    </submittedName>
</protein>
<dbReference type="RefSeq" id="WP_234935429.1">
    <property type="nucleotide sequence ID" value="NZ_CP070380.1"/>
</dbReference>
<dbReference type="PANTHER" id="PTHR44068">
    <property type="entry name" value="ZGC:194242"/>
    <property type="match status" value="1"/>
</dbReference>
<evidence type="ECO:0000313" key="4">
    <source>
        <dbReference type="Proteomes" id="UP001172687"/>
    </source>
</evidence>
<feature type="domain" description="Methyltransferase type 11" evidence="2">
    <location>
        <begin position="52"/>
        <end position="148"/>
    </location>
</feature>
<dbReference type="CDD" id="cd02440">
    <property type="entry name" value="AdoMet_MTases"/>
    <property type="match status" value="1"/>
</dbReference>
<organism evidence="3 4">
    <name type="scientific">Mycolicibacterium austroafricanum</name>
    <name type="common">Mycobacterium austroafricanum</name>
    <dbReference type="NCBI Taxonomy" id="39687"/>
    <lineage>
        <taxon>Bacteria</taxon>
        <taxon>Bacillati</taxon>
        <taxon>Actinomycetota</taxon>
        <taxon>Actinomycetes</taxon>
        <taxon>Mycobacteriales</taxon>
        <taxon>Mycobacteriaceae</taxon>
        <taxon>Mycolicibacterium</taxon>
    </lineage>
</organism>
<dbReference type="InterPro" id="IPR013216">
    <property type="entry name" value="Methyltransf_11"/>
</dbReference>
<accession>A0ABT8H9K8</accession>
<keyword evidence="1" id="KW-0808">Transferase</keyword>
<dbReference type="InterPro" id="IPR050447">
    <property type="entry name" value="Erg6_SMT_methyltransf"/>
</dbReference>